<organism evidence="2 3">
    <name type="scientific">Kaistella flava</name>
    <name type="common">ex Peng et al. 2021</name>
    <dbReference type="NCBI Taxonomy" id="2038776"/>
    <lineage>
        <taxon>Bacteria</taxon>
        <taxon>Pseudomonadati</taxon>
        <taxon>Bacteroidota</taxon>
        <taxon>Flavobacteriia</taxon>
        <taxon>Flavobacteriales</taxon>
        <taxon>Weeksellaceae</taxon>
        <taxon>Chryseobacterium group</taxon>
        <taxon>Kaistella</taxon>
    </lineage>
</organism>
<keyword evidence="1" id="KW-1133">Transmembrane helix</keyword>
<dbReference type="EMBL" id="CP040442">
    <property type="protein sequence ID" value="QOW09869.1"/>
    <property type="molecule type" value="Genomic_DNA"/>
</dbReference>
<name>A0A7M2Y7R9_9FLAO</name>
<feature type="transmembrane region" description="Helical" evidence="1">
    <location>
        <begin position="6"/>
        <end position="26"/>
    </location>
</feature>
<evidence type="ECO:0000313" key="3">
    <source>
        <dbReference type="Proteomes" id="UP000594195"/>
    </source>
</evidence>
<dbReference type="RefSeq" id="WP_193813086.1">
    <property type="nucleotide sequence ID" value="NZ_CP040442.1"/>
</dbReference>
<dbReference type="AlphaFoldDB" id="A0A7M2Y7R9"/>
<keyword evidence="1" id="KW-0812">Transmembrane</keyword>
<reference evidence="2 3" key="1">
    <citation type="submission" date="2019-05" db="EMBL/GenBank/DDBJ databases">
        <title>Chryseobacterium sp. isolated from King George Island, maritime Antarctica.</title>
        <authorList>
            <person name="Peng X."/>
        </authorList>
    </citation>
    <scope>NUCLEOTIDE SEQUENCE [LARGE SCALE GENOMIC DNA]</scope>
    <source>
        <strain evidence="2 3">7-3A</strain>
    </source>
</reference>
<gene>
    <name evidence="2" type="ORF">Q73A0000_05575</name>
</gene>
<accession>A0A7M2Y7R9</accession>
<evidence type="ECO:0000256" key="1">
    <source>
        <dbReference type="SAM" id="Phobius"/>
    </source>
</evidence>
<evidence type="ECO:0000313" key="2">
    <source>
        <dbReference type="EMBL" id="QOW09869.1"/>
    </source>
</evidence>
<proteinExistence type="predicted"/>
<dbReference type="KEGG" id="kfa:Q73A0000_05575"/>
<keyword evidence="3" id="KW-1185">Reference proteome</keyword>
<dbReference type="Proteomes" id="UP000594195">
    <property type="component" value="Chromosome"/>
</dbReference>
<keyword evidence="1" id="KW-0472">Membrane</keyword>
<sequence length="156" mass="18244">MNRTLKIILIIILSIAIIIGIVFFIANGKMKKSNLAKQNADNIIENLDNQNILKEFPDKNFPDKAQIQNLISGISQNCDWKKKDGKFVDFFTMKNIGGVDQTAYIYEYYLKCDSLRFILTYNMDKEKPELSRFDIQPLEEPNEMIIYPEKQLKNRK</sequence>
<protein>
    <submittedName>
        <fullName evidence="2">Uncharacterized protein</fullName>
    </submittedName>
</protein>